<reference evidence="1 2" key="1">
    <citation type="submission" date="2019-03" db="EMBL/GenBank/DDBJ databases">
        <title>Paraburkholderia sp. isolated from native Mimosa gymnas in Guartela State Park, Brazil.</title>
        <authorList>
            <person name="Paulitsch F."/>
            <person name="Hungria M."/>
            <person name="Delamuta J.R.M."/>
            <person name="Ribeiro R.A."/>
            <person name="Dall'Agnol R."/>
            <person name="Silva J.S.B."/>
        </authorList>
    </citation>
    <scope>NUCLEOTIDE SEQUENCE [LARGE SCALE GENOMIC DNA]</scope>
    <source>
        <strain evidence="1 2">CNPSo 3008</strain>
    </source>
</reference>
<name>A0A4R5L9X5_9BURK</name>
<comment type="caution">
    <text evidence="1">The sequence shown here is derived from an EMBL/GenBank/DDBJ whole genome shotgun (WGS) entry which is preliminary data.</text>
</comment>
<accession>A0A4R5L9X5</accession>
<dbReference type="EMBL" id="SMOD01000023">
    <property type="protein sequence ID" value="TDG05012.1"/>
    <property type="molecule type" value="Genomic_DNA"/>
</dbReference>
<evidence type="ECO:0000313" key="2">
    <source>
        <dbReference type="Proteomes" id="UP000295606"/>
    </source>
</evidence>
<proteinExistence type="predicted"/>
<dbReference type="RefSeq" id="WP_133185788.1">
    <property type="nucleotide sequence ID" value="NZ_SMOD01000023.1"/>
</dbReference>
<evidence type="ECO:0000313" key="1">
    <source>
        <dbReference type="EMBL" id="TDG05012.1"/>
    </source>
</evidence>
<sequence>MQFKSAFAASSVNAVAPRNAWHSRNVETGTSTTSIISGMQIAFACTGVVMPVRRLGATDLVAEIPQCAGGRGEGVMAFDAFAFAGRKARREYANVNMTRS</sequence>
<dbReference type="OrthoDB" id="9113445at2"/>
<organism evidence="1 2">
    <name type="scientific">Paraburkholderia guartelaensis</name>
    <dbReference type="NCBI Taxonomy" id="2546446"/>
    <lineage>
        <taxon>Bacteria</taxon>
        <taxon>Pseudomonadati</taxon>
        <taxon>Pseudomonadota</taxon>
        <taxon>Betaproteobacteria</taxon>
        <taxon>Burkholderiales</taxon>
        <taxon>Burkholderiaceae</taxon>
        <taxon>Paraburkholderia</taxon>
    </lineage>
</organism>
<gene>
    <name evidence="1" type="ORF">E1N52_26600</name>
</gene>
<dbReference type="Proteomes" id="UP000295606">
    <property type="component" value="Unassembled WGS sequence"/>
</dbReference>
<dbReference type="AlphaFoldDB" id="A0A4R5L9X5"/>
<protein>
    <submittedName>
        <fullName evidence="1">Uncharacterized protein</fullName>
    </submittedName>
</protein>